<proteinExistence type="predicted"/>
<sequence length="59" mass="6201">MEVGTGVLGISEVLTAPINQTADLVIRASVPAELLGGRATMSKPPGDTQGLIIRMKRNR</sequence>
<evidence type="ECO:0000313" key="2">
    <source>
        <dbReference type="Proteomes" id="UP000234681"/>
    </source>
</evidence>
<name>A6HQQ6_RAT</name>
<protein>
    <submittedName>
        <fullName evidence="1">RCG59846</fullName>
    </submittedName>
</protein>
<evidence type="ECO:0000313" key="1">
    <source>
        <dbReference type="EMBL" id="EDM16516.1"/>
    </source>
</evidence>
<dbReference type="Proteomes" id="UP000234681">
    <property type="component" value="Chromosome 7"/>
</dbReference>
<dbReference type="AlphaFoldDB" id="A6HQQ6"/>
<dbReference type="EMBL" id="CH473950">
    <property type="protein sequence ID" value="EDM16516.1"/>
    <property type="molecule type" value="Genomic_DNA"/>
</dbReference>
<reference evidence="1 2" key="1">
    <citation type="submission" date="2005-09" db="EMBL/GenBank/DDBJ databases">
        <authorList>
            <person name="Mural R.J."/>
            <person name="Li P.W."/>
            <person name="Adams M.D."/>
            <person name="Amanatides P.G."/>
            <person name="Baden-Tillson H."/>
            <person name="Barnstead M."/>
            <person name="Chin S.H."/>
            <person name="Dew I."/>
            <person name="Evans C.A."/>
            <person name="Ferriera S."/>
            <person name="Flanigan M."/>
            <person name="Fosler C."/>
            <person name="Glodek A."/>
            <person name="Gu Z."/>
            <person name="Holt R.A."/>
            <person name="Jennings D."/>
            <person name="Kraft C.L."/>
            <person name="Lu F."/>
            <person name="Nguyen T."/>
            <person name="Nusskern D.R."/>
            <person name="Pfannkoch C.M."/>
            <person name="Sitter C."/>
            <person name="Sutton G.G."/>
            <person name="Venter J.C."/>
            <person name="Wang Z."/>
            <person name="Woodage T."/>
            <person name="Zheng X.H."/>
            <person name="Zhong F."/>
        </authorList>
    </citation>
    <scope>NUCLEOTIDE SEQUENCE [LARGE SCALE GENOMIC DNA]</scope>
    <source>
        <strain>BN</strain>
        <strain evidence="2">Sprague-Dawley</strain>
    </source>
</reference>
<accession>A6HQQ6</accession>
<gene>
    <name evidence="1" type="ORF">rCG_59846</name>
</gene>
<organism evidence="1 2">
    <name type="scientific">Rattus norvegicus</name>
    <name type="common">Rat</name>
    <dbReference type="NCBI Taxonomy" id="10116"/>
    <lineage>
        <taxon>Eukaryota</taxon>
        <taxon>Metazoa</taxon>
        <taxon>Chordata</taxon>
        <taxon>Craniata</taxon>
        <taxon>Vertebrata</taxon>
        <taxon>Euteleostomi</taxon>
        <taxon>Mammalia</taxon>
        <taxon>Eutheria</taxon>
        <taxon>Euarchontoglires</taxon>
        <taxon>Glires</taxon>
        <taxon>Rodentia</taxon>
        <taxon>Myomorpha</taxon>
        <taxon>Muroidea</taxon>
        <taxon>Muridae</taxon>
        <taxon>Murinae</taxon>
        <taxon>Rattus</taxon>
    </lineage>
</organism>